<dbReference type="SUPFAM" id="SSF51120">
    <property type="entry name" value="beta-Roll"/>
    <property type="match status" value="1"/>
</dbReference>
<name>A0A3N2DJE3_9GAMM</name>
<dbReference type="Gene3D" id="2.60.40.10">
    <property type="entry name" value="Immunoglobulins"/>
    <property type="match status" value="5"/>
</dbReference>
<dbReference type="Gene3D" id="2.150.10.10">
    <property type="entry name" value="Serralysin-like metalloprotease, C-terminal"/>
    <property type="match status" value="1"/>
</dbReference>
<dbReference type="PROSITE" id="PS00330">
    <property type="entry name" value="HEMOLYSIN_CALCIUM"/>
    <property type="match status" value="1"/>
</dbReference>
<gene>
    <name evidence="3" type="ORF">EDC56_2550</name>
</gene>
<dbReference type="InterPro" id="IPR001343">
    <property type="entry name" value="Hemolysn_Ca-bd"/>
</dbReference>
<comment type="caution">
    <text evidence="3">The sequence shown here is derived from an EMBL/GenBank/DDBJ whole genome shotgun (WGS) entry which is preliminary data.</text>
</comment>
<evidence type="ECO:0000313" key="4">
    <source>
        <dbReference type="Proteomes" id="UP000275394"/>
    </source>
</evidence>
<proteinExistence type="predicted"/>
<keyword evidence="4" id="KW-1185">Reference proteome</keyword>
<evidence type="ECO:0000256" key="1">
    <source>
        <dbReference type="ARBA" id="ARBA00022837"/>
    </source>
</evidence>
<organism evidence="3 4">
    <name type="scientific">Sinobacterium caligoides</name>
    <dbReference type="NCBI Taxonomy" id="933926"/>
    <lineage>
        <taxon>Bacteria</taxon>
        <taxon>Pseudomonadati</taxon>
        <taxon>Pseudomonadota</taxon>
        <taxon>Gammaproteobacteria</taxon>
        <taxon>Cellvibrionales</taxon>
        <taxon>Spongiibacteraceae</taxon>
        <taxon>Sinobacterium</taxon>
    </lineage>
</organism>
<sequence length="3540" mass="376331">MTDNNGIIYVEIDGQIWLLLPDGSLIPIDTPLLTPDVVIHQLSNEDIIQSDDGRISIIIEGIKHPILPLVKSTQRQEELTPSSQESDSPLSNEGREYFYELKRDAAVTIAESGFSTSHQEKANYPGSSIEETVSSKWHHRDGAMVSIVIDDNDYPIGLEGYINRFEIDAVRLYGRTQNIDDDRHVHISVTDIRGQSLAFESTVLASRWQLDSVDLSRLAEGPLVATATVTDSFDVAVQAQDQSIKDVLAEGVEITISDGKDHILDAEEAANCTLKGQFDHVLLGAEVVVTTVDGRGAAINYTTTLQADGYWKVEHASLTSLADGTLKLSASTVDQAGNPASIATEAYLLTTPFITIVAEQNETELDGNDGIINRFESPTAIFKGAVLNVADGLPITLTVTDVEGNSEQLEIIVSGRRWFAHIDVSTLVDGELKARADVTNEFADYATDSTVVALDQTADITVNVADDNDVINATEALSATIFGDSFDINSGQPVDILIKDDLGQVDTATATIQDTNSWSASGLNISSLQAGVLSVTANTQDVAGNPATATHSILYDPFAVIDDITIIDEQPGYDDDVINKVEDEAAAGTTFLGASHEIEANQVITTTITDSAGTSISGLTAVVAADGSWKFTTNTSSLVDGLLTLSASGSDLAGNIARYQEAFLKDTLAAITVEFAQDDNYINQSEQFIVAVSGTVSDIEDGQTVTVVISDGTIARDITDSAVISGGAWLVSGVDVSGLDDTALSGNHLTATATVVDVAGNPATATDSIIKDTELTIDIVTPVTGVDAAINNGVDIKTLKDGETTSIHGTSDAEIGSQVTVDVSDFFGTTQRFIGNVTDSSGNWQVDNVAITDLFARSRWSLTAEISDSAGNSAIDDTPALRLPEIAELYEFGSALGVVPSKTVRIRTSGDDSDNSDDYAFSLQQPDLTAITSAGETTVINMISQTFLELRTTTDELVLTAEILAADKSVVLSLHRNVDQPEYSNDTLVSQLWLETTQTDPDATTETVLSALEIRIYDSPPFVIPDYDAEAIEAINNNGNLLDHNTSIHEPARLFSVSVDTNDDGTIDTTKVVAPGGAAQFTTVKGEITFSSDGGWSFDVNRNLDHNLAQTLAFDYSMYDADGNPATGSGNIAIADGAQGQIEDSTGSITEALLGVSSQLELTFKAIAGSDNVDNSTVRFDPAVVTSLESMLLTSSNESISYSLSADGLTINAYINTLANTAFSIVMSAASVDSAGDSSINLTLDLLQPLDHPLLNTITLVLPIMADDTDGTDLLIGQAELVVNDGQDPSISTVEPEPVTETGDPLSPIIRTGSIDIDTGSDAIAELRFLSSATFQTLTSNGYSVEYDISSDGLSLRAYYTDSDNGIEEDVFLIGILATPSTGSTIDYQFSLVNSLDQIDADDSVSLSVPIYVIDNDDDAVQANINITIFDGPEPTITFDSGTIMVSEDPVADGSAGVTSTATTVISVAAGSDRIISELFDFTVGGEILDVDGNPLQQDGVSLLSVLVDQTTVAAYNPATGLNVLKVSVSSLDEPFDNVRPGLVQQLEVRTEVVGAIDHLLSDSIEVEFPAKVIDSDGDEVRQNVSFTIIDGKDPAFNHAEPIIVEEIGVGDPALNSEYGQTEIQLQAHSDNINAYSVDTAAFDALALTSSGELITLASAGNTYTATAAGNTVFTLSIDADGLAEMTLIGPFDHLVSTGNDQSLSFPIVIQAIDADADTSAPANITITIEDDVPIASTDTIEVVEGLTTTGNVFDNDHIGIDSGERITDLLHDDIAIAPEPGLPKRWLYEISNNVSPDVIGTFTVFEDGEYELVTSVFESFFVTDLTFLTYFVEDADGDRSSADIIIEIKDNGFVIVQPTSVENFEDSQFLLDMSFVADDVELGEVVTSITIAEDSLDGGTLLLNGTELVPTAGTYTLSGAQLDYSPGDSVVKPNGNLIYIPAEDMSNANDTMAAITPDADYIIEFTLNTMDIGGGSREFIGDVDLSVISVADLPEWQDNGSATLDSNGNVTRYIVNIDESEDAKNLNIAAISIDNDGSEDISYRLGIVDENLHLTLDGNLLDVDDTISASDITRLQVTGATDSIAGSYEFNLFAVSTEKDNFDEAETPIIVEVNITPVANKPGLKVKDVQTLEDQLIDLKQIIDGNLTDHDGSESLTLELVIPAGWSVVVDGSVLPDTTVIVDYQDLIDGKAMLSPAQDISSYNTDFFMQVTAIANESAQGGLSPSPDSSSSETKSVRITVKGVVDEPMLETGNGWELIDDGAGNFSINNTADNIALEDGLIQLNLVLTTTDIDGSEFSNILLSGLTGGARFTDASGVPAILDVVSFDSDGQPVYQVTPADLATLYLRPTTDFSGIFSFTLTQVITEPDGDSKTFDVAVNIDITPVVESGVEAPALHHFTEDQVGVIDLRPTLLDSDGSEQLVNVVLTGLQSGDEFIVDGLSVFIDASGRLDLADYSTDVINTLTNLGVQYQPQQDFSGRFNWGVHYEVLDTATVTGRIDSQIVDSSFLIDIHPRVEESTVLVSTGGTVVSSNGAVDLTGRVQFNEADIDGSEWLDNITIDLPNFEDFFVSHPNGAIHKGDGEWLIDAGTLTSPTIQDMMVEVLDGLVITSSVTGDYDVKVEARAIDQAPSWHVNSLGNEIILTDGKVISTELNVRFNEAVDDGQACTPNLLVDPTEVIDGEEDVYSTDIGSHLNTDISSGACDGKDDDAVSFRILASQVPHGGVIAGPGVVEEYDASGDYLVAWYFTESDLPTLQLHHLEEHFAGTMEIPVRVIVTDPSGDTLVDDSQQLRVEILPILDISFVEIADNIIIEEDSDTELGLYLRTEDSNQIDEGIESFDSSAPITLTLPDFYKGLLTLPQSVDTSQLVDNGNGNYTLLDPGLLSNLRFRPPYNMDGEFRLQIEGTIIDRANGYAGDNTDTKAFSDEVVINVEPVTDIVKIIQTGDLIGNEDTFIPLDNLEISLFDNNETHEINPELLPPGSSETITILFEGVPADSTFYYDNSDGSYTAAHNNGIQSDGQYSWKIDVDRADSLVFKPANNYSGDVELSLKVTNHEKGTTDYKTTIKPITIGVLPVADGSTSFANFDDMVVNEGDIIDIPIAASVIDDDSDGDETTVVAIDIMASSDSSAFYFIDKIVAPDGSSALFIDLGESSDPRFSARLEMTTKDLASIQIITNHFAQGQLDINVRVGSMDSNTVLSDDKSDTGGFIDHSMTININPRVDPPSVDASFDSIAGLEGESLPLALSFNKLNPAAGELGRIEISGVPAGYTIMGGVLEGNTWKVDEADIASAELVGATDLFGSYQLEITPFAELSDEVATGNPINIDVIIAEVPDTGAATIVGTASADRIYGNDDDQVIQAGIGADIITAEGGNDTIQSGIGSDHVDGGSDDDTIDGGLSDDILIGGTGSDTLTGGNGDDRFVFKAGDGDSVIPPTDSISDFEVKTSPTDIHVDTIDLVDFFSGEDVSTINKIDALIDLVDNGAGGTILQLKDSFGDINQQIDLNAISKDALYGGDSSIVTEAEILQQMIDDQTMLVSG</sequence>
<feature type="region of interest" description="Disordered" evidence="2">
    <location>
        <begin position="73"/>
        <end position="92"/>
    </location>
</feature>
<dbReference type="RefSeq" id="WP_123712923.1">
    <property type="nucleotide sequence ID" value="NZ_RKHR01000005.1"/>
</dbReference>
<dbReference type="InterPro" id="IPR018511">
    <property type="entry name" value="Hemolysin-typ_Ca-bd_CS"/>
</dbReference>
<dbReference type="GO" id="GO:0005509">
    <property type="term" value="F:calcium ion binding"/>
    <property type="evidence" value="ECO:0007669"/>
    <property type="project" value="InterPro"/>
</dbReference>
<dbReference type="EMBL" id="RKHR01000005">
    <property type="protein sequence ID" value="ROR99916.1"/>
    <property type="molecule type" value="Genomic_DNA"/>
</dbReference>
<feature type="compositionally biased region" description="Polar residues" evidence="2">
    <location>
        <begin position="79"/>
        <end position="91"/>
    </location>
</feature>
<dbReference type="NCBIfam" id="TIGR03660">
    <property type="entry name" value="T1SS_rpt_143"/>
    <property type="match status" value="1"/>
</dbReference>
<accession>A0A3N2DJE3</accession>
<reference evidence="3 4" key="1">
    <citation type="submission" date="2018-11" db="EMBL/GenBank/DDBJ databases">
        <title>Genomic Encyclopedia of Type Strains, Phase IV (KMG-IV): sequencing the most valuable type-strain genomes for metagenomic binning, comparative biology and taxonomic classification.</title>
        <authorList>
            <person name="Goeker M."/>
        </authorList>
    </citation>
    <scope>NUCLEOTIDE SEQUENCE [LARGE SCALE GENOMIC DNA]</scope>
    <source>
        <strain evidence="3 4">DSM 100316</strain>
    </source>
</reference>
<dbReference type="Proteomes" id="UP000275394">
    <property type="component" value="Unassembled WGS sequence"/>
</dbReference>
<dbReference type="NCBIfam" id="NF033510">
    <property type="entry name" value="Ca_tandemer"/>
    <property type="match status" value="3"/>
</dbReference>
<evidence type="ECO:0000256" key="2">
    <source>
        <dbReference type="SAM" id="MobiDB-lite"/>
    </source>
</evidence>
<dbReference type="OrthoDB" id="5710936at2"/>
<dbReference type="InterPro" id="IPR019959">
    <property type="entry name" value="T1SS-143_rpt-cont_dom"/>
</dbReference>
<dbReference type="Pfam" id="PF00353">
    <property type="entry name" value="HemolysinCabind"/>
    <property type="match status" value="2"/>
</dbReference>
<dbReference type="InterPro" id="IPR011049">
    <property type="entry name" value="Serralysin-like_metalloprot_C"/>
</dbReference>
<keyword evidence="1" id="KW-0106">Calcium</keyword>
<feature type="region of interest" description="Disordered" evidence="2">
    <location>
        <begin position="1287"/>
        <end position="1307"/>
    </location>
</feature>
<protein>
    <submittedName>
        <fullName evidence="3">T1SS-143 domain-containing protein</fullName>
    </submittedName>
</protein>
<evidence type="ECO:0000313" key="3">
    <source>
        <dbReference type="EMBL" id="ROR99916.1"/>
    </source>
</evidence>
<dbReference type="InterPro" id="IPR013783">
    <property type="entry name" value="Ig-like_fold"/>
</dbReference>